<organism evidence="14 15">
    <name type="scientific">Gordonia caeni</name>
    <dbReference type="NCBI Taxonomy" id="1007097"/>
    <lineage>
        <taxon>Bacteria</taxon>
        <taxon>Bacillati</taxon>
        <taxon>Actinomycetota</taxon>
        <taxon>Actinomycetes</taxon>
        <taxon>Mycobacteriales</taxon>
        <taxon>Gordoniaceae</taxon>
        <taxon>Gordonia</taxon>
    </lineage>
</organism>
<keyword evidence="15" id="KW-1185">Reference proteome</keyword>
<dbReference type="RefSeq" id="WP_344785433.1">
    <property type="nucleotide sequence ID" value="NZ_BAAAZW010000010.1"/>
</dbReference>
<keyword evidence="7 11" id="KW-0319">Glycerol metabolism</keyword>
<dbReference type="InterPro" id="IPR009721">
    <property type="entry name" value="O-acyltransferase_WSD1_C"/>
</dbReference>
<evidence type="ECO:0000256" key="10">
    <source>
        <dbReference type="ARBA" id="ARBA00048109"/>
    </source>
</evidence>
<evidence type="ECO:0000256" key="1">
    <source>
        <dbReference type="ARBA" id="ARBA00004771"/>
    </source>
</evidence>
<evidence type="ECO:0000256" key="6">
    <source>
        <dbReference type="ARBA" id="ARBA00022679"/>
    </source>
</evidence>
<dbReference type="InterPro" id="IPR014292">
    <property type="entry name" value="Acyl_transf_WS/DGAT"/>
</dbReference>
<evidence type="ECO:0000256" key="2">
    <source>
        <dbReference type="ARBA" id="ARBA00005189"/>
    </source>
</evidence>
<keyword evidence="5 11" id="KW-0444">Lipid biosynthesis</keyword>
<evidence type="ECO:0000259" key="13">
    <source>
        <dbReference type="Pfam" id="PF06974"/>
    </source>
</evidence>
<evidence type="ECO:0000256" key="7">
    <source>
        <dbReference type="ARBA" id="ARBA00022798"/>
    </source>
</evidence>
<dbReference type="EC" id="2.3.1.20" evidence="4 11"/>
<dbReference type="Proteomes" id="UP001418444">
    <property type="component" value="Unassembled WGS sequence"/>
</dbReference>
<dbReference type="PANTHER" id="PTHR31650:SF1">
    <property type="entry name" value="WAX ESTER SYNTHASE_DIACYLGLYCEROL ACYLTRANSFERASE 4-RELATED"/>
    <property type="match status" value="1"/>
</dbReference>
<reference evidence="15" key="1">
    <citation type="journal article" date="2019" name="Int. J. Syst. Evol. Microbiol.">
        <title>The Global Catalogue of Microorganisms (GCM) 10K type strain sequencing project: providing services to taxonomists for standard genome sequencing and annotation.</title>
        <authorList>
            <consortium name="The Broad Institute Genomics Platform"/>
            <consortium name="The Broad Institute Genome Sequencing Center for Infectious Disease"/>
            <person name="Wu L."/>
            <person name="Ma J."/>
        </authorList>
    </citation>
    <scope>NUCLEOTIDE SEQUENCE [LARGE SCALE GENOMIC DNA]</scope>
    <source>
        <strain evidence="15">JCM 16923</strain>
    </source>
</reference>
<keyword evidence="8 11" id="KW-0443">Lipid metabolism</keyword>
<evidence type="ECO:0000256" key="4">
    <source>
        <dbReference type="ARBA" id="ARBA00013244"/>
    </source>
</evidence>
<accession>A0ABP7PM48</accession>
<dbReference type="Pfam" id="PF03007">
    <property type="entry name" value="WS_DGAT_cat"/>
    <property type="match status" value="1"/>
</dbReference>
<comment type="catalytic activity">
    <reaction evidence="10 11">
        <text>an acyl-CoA + a 1,2-diacyl-sn-glycerol = a triacyl-sn-glycerol + CoA</text>
        <dbReference type="Rhea" id="RHEA:10868"/>
        <dbReference type="ChEBI" id="CHEBI:17815"/>
        <dbReference type="ChEBI" id="CHEBI:57287"/>
        <dbReference type="ChEBI" id="CHEBI:58342"/>
        <dbReference type="ChEBI" id="CHEBI:64615"/>
        <dbReference type="EC" id="2.3.1.20"/>
    </reaction>
</comment>
<name>A0ABP7PM48_9ACTN</name>
<dbReference type="InterPro" id="IPR023213">
    <property type="entry name" value="CAT-like_dom_sf"/>
</dbReference>
<dbReference type="Gene3D" id="3.30.559.10">
    <property type="entry name" value="Chloramphenicol acetyltransferase-like domain"/>
    <property type="match status" value="1"/>
</dbReference>
<dbReference type="InterPro" id="IPR045034">
    <property type="entry name" value="O-acyltransferase_WSD1-like"/>
</dbReference>
<sequence>MERLSGLDASFLYLETPSQVMSVAAIMQVDPATIPGGYTFEKMRAEMARRVKGLPIFRRKVANSLANIDHPVWVEDEDFDIERHVHRIAIPSPGRLQEVAQMCAHLVGQELDRKKPLWDLWVLEGMEEGRLALLMRMHHASVDGATVADILGQLATADPEPPELDPEAVATTAGSAPRAEIAIGGALNYFIQRPIAAMKLIPKTLPVPVEWIKRVRSGDGMPAPFEAPRTRFNAPLTPRRSLALTQLPLDDIKRIKDHYGVKINDVVLAVTGGALRTYLADRGELPDDPLVGLVPVSVRGAEEKDLVVTGTNKVTGMFTRLPTTVADPVERIRVARIFANQAKAHHEGVDPNMLRAFAEFAPGNTLGALMRLYADRRLSVLHPPVFNTVISNVAGPPFDMYFLGAKVEAVYPLAPIFHGLGLNITVFSVAGKLNVGFLTCADLTPDIWDLCEAFERQVGELLAVVDSDEQSAEVAEAMDAAVRDAAEAAVIEEIPVIVDVIDADDDPADG</sequence>
<keyword evidence="9 11" id="KW-0012">Acyltransferase</keyword>
<comment type="pathway">
    <text evidence="2">Lipid metabolism.</text>
</comment>
<evidence type="ECO:0000256" key="3">
    <source>
        <dbReference type="ARBA" id="ARBA00009587"/>
    </source>
</evidence>
<evidence type="ECO:0000256" key="5">
    <source>
        <dbReference type="ARBA" id="ARBA00022516"/>
    </source>
</evidence>
<dbReference type="EMBL" id="BAAAZW010000010">
    <property type="protein sequence ID" value="GAA3967962.1"/>
    <property type="molecule type" value="Genomic_DNA"/>
</dbReference>
<evidence type="ECO:0000313" key="14">
    <source>
        <dbReference type="EMBL" id="GAA3967962.1"/>
    </source>
</evidence>
<dbReference type="Pfam" id="PF06974">
    <property type="entry name" value="WS_DGAT_C"/>
    <property type="match status" value="1"/>
</dbReference>
<keyword evidence="6 11" id="KW-0808">Transferase</keyword>
<proteinExistence type="inferred from homology"/>
<dbReference type="NCBIfam" id="TIGR02946">
    <property type="entry name" value="acyl_WS_DGAT"/>
    <property type="match status" value="1"/>
</dbReference>
<evidence type="ECO:0000259" key="12">
    <source>
        <dbReference type="Pfam" id="PF03007"/>
    </source>
</evidence>
<dbReference type="SUPFAM" id="SSF52777">
    <property type="entry name" value="CoA-dependent acyltransferases"/>
    <property type="match status" value="1"/>
</dbReference>
<feature type="domain" description="O-acyltransferase WSD1-like N-terminal" evidence="12">
    <location>
        <begin position="4"/>
        <end position="267"/>
    </location>
</feature>
<dbReference type="PANTHER" id="PTHR31650">
    <property type="entry name" value="O-ACYLTRANSFERASE (WSD1-LIKE) FAMILY PROTEIN"/>
    <property type="match status" value="1"/>
</dbReference>
<comment type="caution">
    <text evidence="14">The sequence shown here is derived from an EMBL/GenBank/DDBJ whole genome shotgun (WGS) entry which is preliminary data.</text>
</comment>
<protein>
    <recommendedName>
        <fullName evidence="4 11">Diacylglycerol O-acyltransferase</fullName>
        <ecNumber evidence="4 11">2.3.1.20</ecNumber>
    </recommendedName>
</protein>
<evidence type="ECO:0000313" key="15">
    <source>
        <dbReference type="Proteomes" id="UP001418444"/>
    </source>
</evidence>
<feature type="domain" description="O-acyltransferase WSD1 C-terminal" evidence="13">
    <location>
        <begin position="312"/>
        <end position="460"/>
    </location>
</feature>
<gene>
    <name evidence="14" type="ORF">GCM10022231_31190</name>
</gene>
<comment type="pathway">
    <text evidence="1 11">Glycerolipid metabolism; triacylglycerol biosynthesis.</text>
</comment>
<dbReference type="InterPro" id="IPR004255">
    <property type="entry name" value="O-acyltransferase_WSD1_N"/>
</dbReference>
<comment type="similarity">
    <text evidence="3 11">Belongs to the long-chain O-acyltransferase family.</text>
</comment>
<evidence type="ECO:0000256" key="9">
    <source>
        <dbReference type="ARBA" id="ARBA00023315"/>
    </source>
</evidence>
<evidence type="ECO:0000256" key="8">
    <source>
        <dbReference type="ARBA" id="ARBA00023098"/>
    </source>
</evidence>
<evidence type="ECO:0000256" key="11">
    <source>
        <dbReference type="RuleBase" id="RU361241"/>
    </source>
</evidence>